<protein>
    <submittedName>
        <fullName evidence="3">Molecular chaperone DnaJ</fullName>
    </submittedName>
</protein>
<dbReference type="PRINTS" id="PR00625">
    <property type="entry name" value="JDOMAIN"/>
</dbReference>
<dbReference type="SUPFAM" id="SSF46565">
    <property type="entry name" value="Chaperone J-domain"/>
    <property type="match status" value="1"/>
</dbReference>
<dbReference type="Gene3D" id="1.10.287.110">
    <property type="entry name" value="DnaJ domain"/>
    <property type="match status" value="1"/>
</dbReference>
<name>A0A2W5P7L4_9SPHN</name>
<dbReference type="CDD" id="cd06257">
    <property type="entry name" value="DnaJ"/>
    <property type="match status" value="1"/>
</dbReference>
<feature type="region of interest" description="Disordered" evidence="1">
    <location>
        <begin position="173"/>
        <end position="193"/>
    </location>
</feature>
<dbReference type="Pfam" id="PF00226">
    <property type="entry name" value="DnaJ"/>
    <property type="match status" value="1"/>
</dbReference>
<evidence type="ECO:0000259" key="2">
    <source>
        <dbReference type="PROSITE" id="PS50076"/>
    </source>
</evidence>
<gene>
    <name evidence="3" type="ORF">DI544_09120</name>
</gene>
<dbReference type="SMART" id="SM00271">
    <property type="entry name" value="DnaJ"/>
    <property type="match status" value="1"/>
</dbReference>
<evidence type="ECO:0000313" key="4">
    <source>
        <dbReference type="Proteomes" id="UP000249229"/>
    </source>
</evidence>
<proteinExistence type="predicted"/>
<organism evidence="3 4">
    <name type="scientific">Sphingomonas taxi</name>
    <dbReference type="NCBI Taxonomy" id="1549858"/>
    <lineage>
        <taxon>Bacteria</taxon>
        <taxon>Pseudomonadati</taxon>
        <taxon>Pseudomonadota</taxon>
        <taxon>Alphaproteobacteria</taxon>
        <taxon>Sphingomonadales</taxon>
        <taxon>Sphingomonadaceae</taxon>
        <taxon>Sphingomonas</taxon>
    </lineage>
</organism>
<evidence type="ECO:0000313" key="3">
    <source>
        <dbReference type="EMBL" id="PZQ60578.1"/>
    </source>
</evidence>
<dbReference type="Proteomes" id="UP000249229">
    <property type="component" value="Unassembled WGS sequence"/>
</dbReference>
<evidence type="ECO:0000256" key="1">
    <source>
        <dbReference type="SAM" id="MobiDB-lite"/>
    </source>
</evidence>
<dbReference type="PROSITE" id="PS50076">
    <property type="entry name" value="DNAJ_2"/>
    <property type="match status" value="1"/>
</dbReference>
<comment type="caution">
    <text evidence="3">The sequence shown here is derived from an EMBL/GenBank/DDBJ whole genome shotgun (WGS) entry which is preliminary data.</text>
</comment>
<dbReference type="InterPro" id="IPR001623">
    <property type="entry name" value="DnaJ_domain"/>
</dbReference>
<reference evidence="3 4" key="1">
    <citation type="submission" date="2017-08" db="EMBL/GenBank/DDBJ databases">
        <title>Infants hospitalized years apart are colonized by the same room-sourced microbial strains.</title>
        <authorList>
            <person name="Brooks B."/>
            <person name="Olm M.R."/>
            <person name="Firek B.A."/>
            <person name="Baker R."/>
            <person name="Thomas B.C."/>
            <person name="Morowitz M.J."/>
            <person name="Banfield J.F."/>
        </authorList>
    </citation>
    <scope>NUCLEOTIDE SEQUENCE [LARGE SCALE GENOMIC DNA]</scope>
    <source>
        <strain evidence="3">S2_005_001_R1_22</strain>
    </source>
</reference>
<sequence length="250" mass="27576">MLGAFVDDVEVRRRERGGQARRDRLGNGAGQGGGGSVAHPSHIPSFVQQSTSECVPSKDRPHTRFHGRVADTGRDCDQAGCDEAGEFRAPPLEGAGPHDGPPRFRWFCLEHVRAFNAGYNYFDGMTADEIHQAQRPLAGWERETRAFSAARMGDQGPRWADFADPLEAISARHARSASRRGAPPLSGEDRRSLDVLGLPSDADRSALRKRYSELVRRYHPDRNGGDRSHEAMLGKVIAAYQHLRRAPAFA</sequence>
<feature type="region of interest" description="Disordered" evidence="1">
    <location>
        <begin position="1"/>
        <end position="77"/>
    </location>
</feature>
<dbReference type="EMBL" id="QFQI01000005">
    <property type="protein sequence ID" value="PZQ60578.1"/>
    <property type="molecule type" value="Genomic_DNA"/>
</dbReference>
<feature type="compositionally biased region" description="Basic and acidic residues" evidence="1">
    <location>
        <begin position="56"/>
        <end position="77"/>
    </location>
</feature>
<accession>A0A2W5P7L4</accession>
<feature type="domain" description="J" evidence="2">
    <location>
        <begin position="191"/>
        <end position="248"/>
    </location>
</feature>
<dbReference type="AlphaFoldDB" id="A0A2W5P7L4"/>
<feature type="compositionally biased region" description="Gly residues" evidence="1">
    <location>
        <begin position="27"/>
        <end position="36"/>
    </location>
</feature>
<feature type="compositionally biased region" description="Basic and acidic residues" evidence="1">
    <location>
        <begin position="9"/>
        <end position="25"/>
    </location>
</feature>
<dbReference type="InterPro" id="IPR036869">
    <property type="entry name" value="J_dom_sf"/>
</dbReference>